<feature type="transmembrane region" description="Helical" evidence="1">
    <location>
        <begin position="7"/>
        <end position="39"/>
    </location>
</feature>
<proteinExistence type="predicted"/>
<accession>A0ABS4T2H0</accession>
<reference evidence="3 4" key="1">
    <citation type="submission" date="2021-03" db="EMBL/GenBank/DDBJ databases">
        <title>Sequencing the genomes of 1000 actinobacteria strains.</title>
        <authorList>
            <person name="Klenk H.-P."/>
        </authorList>
    </citation>
    <scope>NUCLEOTIDE SEQUENCE [LARGE SCALE GENOMIC DNA]</scope>
    <source>
        <strain evidence="3 4">DSM 12544</strain>
    </source>
</reference>
<dbReference type="PANTHER" id="PTHR33608:SF3">
    <property type="entry name" value="SLR2013 PROTEIN"/>
    <property type="match status" value="1"/>
</dbReference>
<dbReference type="InterPro" id="IPR002881">
    <property type="entry name" value="DUF58"/>
</dbReference>
<dbReference type="Pfam" id="PF01882">
    <property type="entry name" value="DUF58"/>
    <property type="match status" value="1"/>
</dbReference>
<feature type="domain" description="DUF58" evidence="2">
    <location>
        <begin position="192"/>
        <end position="373"/>
    </location>
</feature>
<organism evidence="3 4">
    <name type="scientific">Nesterenkonia lacusekhoensis</name>
    <dbReference type="NCBI Taxonomy" id="150832"/>
    <lineage>
        <taxon>Bacteria</taxon>
        <taxon>Bacillati</taxon>
        <taxon>Actinomycetota</taxon>
        <taxon>Actinomycetes</taxon>
        <taxon>Micrococcales</taxon>
        <taxon>Micrococcaceae</taxon>
        <taxon>Nesterenkonia</taxon>
    </lineage>
</organism>
<keyword evidence="1" id="KW-0812">Transmembrane</keyword>
<dbReference type="PANTHER" id="PTHR33608">
    <property type="entry name" value="BLL2464 PROTEIN"/>
    <property type="match status" value="1"/>
</dbReference>
<protein>
    <submittedName>
        <fullName evidence="3">Uncharacterized protein (DUF58 family)</fullName>
    </submittedName>
</protein>
<dbReference type="RefSeq" id="WP_210049057.1">
    <property type="nucleotide sequence ID" value="NZ_JAGINX010000001.1"/>
</dbReference>
<dbReference type="EMBL" id="JAGINX010000001">
    <property type="protein sequence ID" value="MBP2318646.1"/>
    <property type="molecule type" value="Genomic_DNA"/>
</dbReference>
<comment type="caution">
    <text evidence="3">The sequence shown here is derived from an EMBL/GenBank/DDBJ whole genome shotgun (WGS) entry which is preliminary data.</text>
</comment>
<evidence type="ECO:0000259" key="2">
    <source>
        <dbReference type="Pfam" id="PF01882"/>
    </source>
</evidence>
<evidence type="ECO:0000313" key="4">
    <source>
        <dbReference type="Proteomes" id="UP001519331"/>
    </source>
</evidence>
<keyword evidence="1" id="KW-1133">Transmembrane helix</keyword>
<keyword evidence="1" id="KW-0472">Membrane</keyword>
<sequence>MVLTRRLLYTALALSAVVVLVPRAATIWLCLLGLALLALTDLLLAGSPRAVRVERIPTEAVRLEHAAAAETVLHNTGSRRLRGSVKDGWQPTAGAAEPIHAADIPGGSEQRIRTALMPQRRGELSSRHVAIRSVGPLGMAGRQVTHEVAHTLRVLPPFRSRKHLPSKLQRLRELDGQTAVQLRGAGTEFDSLRDYVRGDDIRSIDWRATARKRGTAGHTGHGSDLVVRTWRPERDRRVVLCLDSSRTSAARVEDEPRLDTGMEAALLLGVLADGAGDRVDFFSFDRTTGPRVRSTAGALLNQMVNAMSGIQPELVEADYSRLPAHVKALTSQRSLVVMLTSLDSGALEEGLLPVLPALTEKHLVLVASVRDPDLDRRAAARGTVEDTYRAAAAERSLIEREAMKTQLGSLGVEVVDAAPHDLPPQLADAYIRLKATGRL</sequence>
<evidence type="ECO:0000313" key="3">
    <source>
        <dbReference type="EMBL" id="MBP2318646.1"/>
    </source>
</evidence>
<gene>
    <name evidence="3" type="ORF">JOF45_001665</name>
</gene>
<keyword evidence="4" id="KW-1185">Reference proteome</keyword>
<name>A0ABS4T2H0_9MICC</name>
<evidence type="ECO:0000256" key="1">
    <source>
        <dbReference type="SAM" id="Phobius"/>
    </source>
</evidence>
<dbReference type="Proteomes" id="UP001519331">
    <property type="component" value="Unassembled WGS sequence"/>
</dbReference>